<gene>
    <name evidence="3" type="ORF">QBC32DRAFT_207540</name>
</gene>
<feature type="region of interest" description="Disordered" evidence="2">
    <location>
        <begin position="701"/>
        <end position="736"/>
    </location>
</feature>
<feature type="region of interest" description="Disordered" evidence="2">
    <location>
        <begin position="752"/>
        <end position="813"/>
    </location>
</feature>
<feature type="compositionally biased region" description="Basic and acidic residues" evidence="2">
    <location>
        <begin position="944"/>
        <end position="979"/>
    </location>
</feature>
<feature type="coiled-coil region" evidence="1">
    <location>
        <begin position="1012"/>
        <end position="1046"/>
    </location>
</feature>
<keyword evidence="4" id="KW-1185">Reference proteome</keyword>
<dbReference type="AlphaFoldDB" id="A0AAN6SI65"/>
<feature type="compositionally biased region" description="Basic and acidic residues" evidence="2">
    <location>
        <begin position="752"/>
        <end position="764"/>
    </location>
</feature>
<comment type="caution">
    <text evidence="3">The sequence shown here is derived from an EMBL/GenBank/DDBJ whole genome shotgun (WGS) entry which is preliminary data.</text>
</comment>
<feature type="region of interest" description="Disordered" evidence="2">
    <location>
        <begin position="944"/>
        <end position="988"/>
    </location>
</feature>
<reference evidence="3" key="2">
    <citation type="submission" date="2023-06" db="EMBL/GenBank/DDBJ databases">
        <authorList>
            <consortium name="Lawrence Berkeley National Laboratory"/>
            <person name="Mondo S.J."/>
            <person name="Hensen N."/>
            <person name="Bonometti L."/>
            <person name="Westerberg I."/>
            <person name="Brannstrom I.O."/>
            <person name="Guillou S."/>
            <person name="Cros-Aarteil S."/>
            <person name="Calhoun S."/>
            <person name="Haridas S."/>
            <person name="Kuo A."/>
            <person name="Pangilinan J."/>
            <person name="Riley R."/>
            <person name="Labutti K."/>
            <person name="Andreopoulos B."/>
            <person name="Lipzen A."/>
            <person name="Chen C."/>
            <person name="Yanf M."/>
            <person name="Daum C."/>
            <person name="Ng V."/>
            <person name="Clum A."/>
            <person name="Steindorff A."/>
            <person name="Ohm R."/>
            <person name="Martin F."/>
            <person name="Silar P."/>
            <person name="Natvig D."/>
            <person name="Lalanne C."/>
            <person name="Gautier V."/>
            <person name="Ament-Velasquez S.L."/>
            <person name="Kruys A."/>
            <person name="Hutchinson M.I."/>
            <person name="Powell A.J."/>
            <person name="Barry K."/>
            <person name="Miller A.N."/>
            <person name="Grigoriev I.V."/>
            <person name="Debuchy R."/>
            <person name="Gladieux P."/>
            <person name="Thoren M.H."/>
            <person name="Johannesson H."/>
        </authorList>
    </citation>
    <scope>NUCLEOTIDE SEQUENCE</scope>
    <source>
        <strain evidence="3">CBS 626.80</strain>
    </source>
</reference>
<evidence type="ECO:0000256" key="2">
    <source>
        <dbReference type="SAM" id="MobiDB-lite"/>
    </source>
</evidence>
<keyword evidence="1" id="KW-0175">Coiled coil</keyword>
<reference evidence="3" key="1">
    <citation type="journal article" date="2023" name="Mol. Phylogenet. Evol.">
        <title>Genome-scale phylogeny and comparative genomics of the fungal order Sordariales.</title>
        <authorList>
            <person name="Hensen N."/>
            <person name="Bonometti L."/>
            <person name="Westerberg I."/>
            <person name="Brannstrom I.O."/>
            <person name="Guillou S."/>
            <person name="Cros-Aarteil S."/>
            <person name="Calhoun S."/>
            <person name="Haridas S."/>
            <person name="Kuo A."/>
            <person name="Mondo S."/>
            <person name="Pangilinan J."/>
            <person name="Riley R."/>
            <person name="LaButti K."/>
            <person name="Andreopoulos B."/>
            <person name="Lipzen A."/>
            <person name="Chen C."/>
            <person name="Yan M."/>
            <person name="Daum C."/>
            <person name="Ng V."/>
            <person name="Clum A."/>
            <person name="Steindorff A."/>
            <person name="Ohm R.A."/>
            <person name="Martin F."/>
            <person name="Silar P."/>
            <person name="Natvig D.O."/>
            <person name="Lalanne C."/>
            <person name="Gautier V."/>
            <person name="Ament-Velasquez S.L."/>
            <person name="Kruys A."/>
            <person name="Hutchinson M.I."/>
            <person name="Powell A.J."/>
            <person name="Barry K."/>
            <person name="Miller A.N."/>
            <person name="Grigoriev I.V."/>
            <person name="Debuchy R."/>
            <person name="Gladieux P."/>
            <person name="Hiltunen Thoren M."/>
            <person name="Johannesson H."/>
        </authorList>
    </citation>
    <scope>NUCLEOTIDE SEQUENCE</scope>
    <source>
        <strain evidence="3">CBS 626.80</strain>
    </source>
</reference>
<feature type="coiled-coil region" evidence="1">
    <location>
        <begin position="620"/>
        <end position="647"/>
    </location>
</feature>
<organism evidence="3 4">
    <name type="scientific">Pseudoneurospora amorphoporcata</name>
    <dbReference type="NCBI Taxonomy" id="241081"/>
    <lineage>
        <taxon>Eukaryota</taxon>
        <taxon>Fungi</taxon>
        <taxon>Dikarya</taxon>
        <taxon>Ascomycota</taxon>
        <taxon>Pezizomycotina</taxon>
        <taxon>Sordariomycetes</taxon>
        <taxon>Sordariomycetidae</taxon>
        <taxon>Sordariales</taxon>
        <taxon>Sordariaceae</taxon>
        <taxon>Pseudoneurospora</taxon>
    </lineage>
</organism>
<feature type="compositionally biased region" description="Basic and acidic residues" evidence="2">
    <location>
        <begin position="800"/>
        <end position="813"/>
    </location>
</feature>
<dbReference type="EMBL" id="MU859088">
    <property type="protein sequence ID" value="KAK3954545.1"/>
    <property type="molecule type" value="Genomic_DNA"/>
</dbReference>
<sequence>MIASGLCRVAATTRAGRPTSWAMSKSAVLVRHPLGHHLVHHRQFLRPTTASASQLAVAEQPDRLALEALPCSPAQIPEDNKDIGRAVAPLTAAAKRNVKRMIKRGRNWLNTQKDTLEVLKGLTDTNKTQQESQMTIERLSKIYDEITGFYYGVEQCPRKYRALAACRTAVDIAGSAVKAHEALWEADIDLKEAQAELDRARAQGADAQDEALKVERVGKCEATRMARQKEFREANETALESAGIFLKTPHPLHCKPDDLKSENYEWMLRAFDEILKYRDGRVVEWKQQLRDARIAQRKLNRSCEPSTGTPAMPIKQSGDQRIEQPAEAEDEAEQPNDQFSHVENIIIQECEDDMELERVKDLEQSKVHQRPAIRPNGTTTDLESIQLKEALAAHYPPILFPHKVNTAIVETVRKLLEECCYRFALAHIPHHLAKKNWDSPEVVELKSWQQTFTKKLLKDSHTISAFNTTSVPARQRDSYVREHLETLNFVRNLAAHPRPLSPGPLAGLFRRVYKLACLFSDHHLRQNMQKLSSQTIRVLAALRTRRVENLVIGRTHELYRQIVADKAAVQRIRNQAPASQEHQAACATFENEIQRLVDALPVAIQADEEAMLEAELPPLIEMAEEMAAQVERRNAQMQLRLKATRRLSSDKVLDEMQLLVDKHARRMRNGTFPFSQLSERESELGFVGSPLPSAELGSVQEKLEPQEHERHQEDPEPHKQHDETVDLKKPFNPDNVSIARRAMIRNALARDLQKEERKHEREQANADADAEATSTPTEEEPSRPEFVPSLPEEEMMNEETMDKSESDDIGPDRYHATTSGFFEMLERRENLPLEDFKARAKKEIAAAAEAGQARVKEAQVEAGASRCTAPTIDTTLTASLKYQVPSTKQLMARGLSRRAWSDKQSRALRVQYEKQQWLLTRKIDGLRKASLALMAEKGRLEVERQKARKGEEVQRRTQLGKTEEWGEEDKDKNKNKTELKPTTTDAVDNQVDNEAAATTATNDGLTDTLTRLMKLASQQEKLEKMIEQVTERKRALEKSHKERQIELLGFLENERNPLFELDATEKKKEVTDGRR</sequence>
<evidence type="ECO:0000313" key="4">
    <source>
        <dbReference type="Proteomes" id="UP001303222"/>
    </source>
</evidence>
<evidence type="ECO:0000256" key="1">
    <source>
        <dbReference type="SAM" id="Coils"/>
    </source>
</evidence>
<feature type="region of interest" description="Disordered" evidence="2">
    <location>
        <begin position="300"/>
        <end position="340"/>
    </location>
</feature>
<feature type="compositionally biased region" description="Basic and acidic residues" evidence="2">
    <location>
        <begin position="701"/>
        <end position="731"/>
    </location>
</feature>
<protein>
    <submittedName>
        <fullName evidence="3">Uncharacterized protein</fullName>
    </submittedName>
</protein>
<dbReference type="Proteomes" id="UP001303222">
    <property type="component" value="Unassembled WGS sequence"/>
</dbReference>
<proteinExistence type="predicted"/>
<feature type="coiled-coil region" evidence="1">
    <location>
        <begin position="183"/>
        <end position="210"/>
    </location>
</feature>
<name>A0AAN6SI65_9PEZI</name>
<accession>A0AAN6SI65</accession>
<evidence type="ECO:0000313" key="3">
    <source>
        <dbReference type="EMBL" id="KAK3954545.1"/>
    </source>
</evidence>